<feature type="domain" description="FAD-binding FR-type" evidence="4">
    <location>
        <begin position="40"/>
        <end position="143"/>
    </location>
</feature>
<sequence>MASRLLGDRINTFVGSLVEAALTPHPVDTYLEFVDPMATWSRLRAQVIEVEHRSPRTVTLTLQPTRQWKGFCAGQFVQVGVVINGVRHTRCFSPANAETGPEGVVELTITAHDGGFVSRHLRDHTAVGDVVDLEPAAGEFTLPAQPPDRLLFISGGSGITPVLSMVRTLVARGHRGAMTLIHYSPTRADAPYAAELNRLAATHPSLEVHHVYTRDADGDHFGPEQITALVPDHADHETFLCGPNSLMESVRDHWESAGAATRLHWEAFTAPSPAPVDPDAAEGQLSFSQAGTAVDNDGRSILDQAESAGLTPEFGCRMGICFSCTAVKTRGCTRNVLTGELDADDDQHIQLCISAPVGDVDVAI</sequence>
<dbReference type="GO" id="GO:0051537">
    <property type="term" value="F:2 iron, 2 sulfur cluster binding"/>
    <property type="evidence" value="ECO:0007669"/>
    <property type="project" value="UniProtKB-KW"/>
</dbReference>
<evidence type="ECO:0000313" key="6">
    <source>
        <dbReference type="Proteomes" id="UP000186218"/>
    </source>
</evidence>
<dbReference type="SUPFAM" id="SSF52343">
    <property type="entry name" value="Ferredoxin reductase-like, C-terminal NADP-linked domain"/>
    <property type="match status" value="1"/>
</dbReference>
<evidence type="ECO:0000256" key="1">
    <source>
        <dbReference type="ARBA" id="ARBA00001974"/>
    </source>
</evidence>
<dbReference type="InterPro" id="IPR017927">
    <property type="entry name" value="FAD-bd_FR_type"/>
</dbReference>
<evidence type="ECO:0000313" key="5">
    <source>
        <dbReference type="EMBL" id="SIR78141.1"/>
    </source>
</evidence>
<dbReference type="SUPFAM" id="SSF63380">
    <property type="entry name" value="Riboflavin synthase domain-like"/>
    <property type="match status" value="1"/>
</dbReference>
<dbReference type="OrthoDB" id="9796486at2"/>
<dbReference type="Pfam" id="PF00111">
    <property type="entry name" value="Fer2"/>
    <property type="match status" value="1"/>
</dbReference>
<dbReference type="InterPro" id="IPR050415">
    <property type="entry name" value="MRET"/>
</dbReference>
<reference evidence="5 6" key="1">
    <citation type="submission" date="2017-01" db="EMBL/GenBank/DDBJ databases">
        <authorList>
            <person name="Mah S.A."/>
            <person name="Swanson W.J."/>
            <person name="Moy G.W."/>
            <person name="Vacquier V.D."/>
        </authorList>
    </citation>
    <scope>NUCLEOTIDE SEQUENCE [LARGE SCALE GENOMIC DNA]</scope>
    <source>
        <strain evidence="5 6">CPCC 203464</strain>
    </source>
</reference>
<protein>
    <submittedName>
        <fullName evidence="5">Ferredoxin-NADP reductase</fullName>
    </submittedName>
</protein>
<gene>
    <name evidence="5" type="ORF">SAMN05445060_0826</name>
</gene>
<dbReference type="PRINTS" id="PR00410">
    <property type="entry name" value="PHEHYDRXLASE"/>
</dbReference>
<dbReference type="STRING" id="1344003.SAMN05445060_0826"/>
<dbReference type="RefSeq" id="WP_076476807.1">
    <property type="nucleotide sequence ID" value="NZ_FTNT01000002.1"/>
</dbReference>
<dbReference type="PROSITE" id="PS51384">
    <property type="entry name" value="FAD_FR"/>
    <property type="match status" value="1"/>
</dbReference>
<dbReference type="Gene3D" id="3.10.20.30">
    <property type="match status" value="1"/>
</dbReference>
<name>A0A1N7DQW1_9NOCA</name>
<keyword evidence="2" id="KW-0479">Metal-binding</keyword>
<dbReference type="InterPro" id="IPR017938">
    <property type="entry name" value="Riboflavin_synthase-like_b-brl"/>
</dbReference>
<keyword evidence="2" id="KW-0001">2Fe-2S</keyword>
<dbReference type="AlphaFoldDB" id="A0A1N7DQW1"/>
<evidence type="ECO:0000256" key="2">
    <source>
        <dbReference type="ARBA" id="ARBA00022714"/>
    </source>
</evidence>
<proteinExistence type="predicted"/>
<dbReference type="EMBL" id="FTNT01000002">
    <property type="protein sequence ID" value="SIR78141.1"/>
    <property type="molecule type" value="Genomic_DNA"/>
</dbReference>
<evidence type="ECO:0000256" key="3">
    <source>
        <dbReference type="ARBA" id="ARBA00023014"/>
    </source>
</evidence>
<accession>A0A1N7DQW1</accession>
<dbReference type="InterPro" id="IPR008333">
    <property type="entry name" value="Cbr1-like_FAD-bd_dom"/>
</dbReference>
<dbReference type="InterPro" id="IPR036010">
    <property type="entry name" value="2Fe-2S_ferredoxin-like_sf"/>
</dbReference>
<keyword evidence="2" id="KW-0408">Iron</keyword>
<organism evidence="5 6">
    <name type="scientific">Williamsia sterculiae</name>
    <dbReference type="NCBI Taxonomy" id="1344003"/>
    <lineage>
        <taxon>Bacteria</taxon>
        <taxon>Bacillati</taxon>
        <taxon>Actinomycetota</taxon>
        <taxon>Actinomycetes</taxon>
        <taxon>Mycobacteriales</taxon>
        <taxon>Nocardiaceae</taxon>
        <taxon>Williamsia</taxon>
    </lineage>
</organism>
<dbReference type="GO" id="GO:0016491">
    <property type="term" value="F:oxidoreductase activity"/>
    <property type="evidence" value="ECO:0007669"/>
    <property type="project" value="InterPro"/>
</dbReference>
<dbReference type="Gene3D" id="2.40.30.10">
    <property type="entry name" value="Translation factors"/>
    <property type="match status" value="1"/>
</dbReference>
<dbReference type="CDD" id="cd00207">
    <property type="entry name" value="fer2"/>
    <property type="match status" value="1"/>
</dbReference>
<keyword evidence="6" id="KW-1185">Reference proteome</keyword>
<dbReference type="Gene3D" id="3.40.50.80">
    <property type="entry name" value="Nucleotide-binding domain of ferredoxin-NADP reductase (FNR) module"/>
    <property type="match status" value="1"/>
</dbReference>
<dbReference type="PANTHER" id="PTHR47354">
    <property type="entry name" value="NADH OXIDOREDUCTASE HCR"/>
    <property type="match status" value="1"/>
</dbReference>
<comment type="cofactor">
    <cofactor evidence="1">
        <name>FAD</name>
        <dbReference type="ChEBI" id="CHEBI:57692"/>
    </cofactor>
</comment>
<dbReference type="CDD" id="cd06216">
    <property type="entry name" value="FNR_iron_sulfur_binding_2"/>
    <property type="match status" value="1"/>
</dbReference>
<dbReference type="InterPro" id="IPR039261">
    <property type="entry name" value="FNR_nucleotide-bd"/>
</dbReference>
<dbReference type="InterPro" id="IPR001433">
    <property type="entry name" value="OxRdtase_FAD/NAD-bd"/>
</dbReference>
<dbReference type="InterPro" id="IPR012675">
    <property type="entry name" value="Beta-grasp_dom_sf"/>
</dbReference>
<dbReference type="PANTHER" id="PTHR47354:SF3">
    <property type="entry name" value="OXIDOREDUCTASE-RELATED"/>
    <property type="match status" value="1"/>
</dbReference>
<dbReference type="Proteomes" id="UP000186218">
    <property type="component" value="Unassembled WGS sequence"/>
</dbReference>
<dbReference type="InterPro" id="IPR001041">
    <property type="entry name" value="2Fe-2S_ferredoxin-type"/>
</dbReference>
<dbReference type="Pfam" id="PF00175">
    <property type="entry name" value="NAD_binding_1"/>
    <property type="match status" value="1"/>
</dbReference>
<dbReference type="Pfam" id="PF00970">
    <property type="entry name" value="FAD_binding_6"/>
    <property type="match status" value="1"/>
</dbReference>
<evidence type="ECO:0000259" key="4">
    <source>
        <dbReference type="PROSITE" id="PS51384"/>
    </source>
</evidence>
<keyword evidence="3" id="KW-0411">Iron-sulfur</keyword>
<dbReference type="SUPFAM" id="SSF54292">
    <property type="entry name" value="2Fe-2S ferredoxin-like"/>
    <property type="match status" value="1"/>
</dbReference>